<name>A0A8I0DUB9_9FIRM</name>
<keyword evidence="2" id="KW-1185">Reference proteome</keyword>
<dbReference type="EMBL" id="JACOOX010000004">
    <property type="protein sequence ID" value="MBC5662920.1"/>
    <property type="molecule type" value="Genomic_DNA"/>
</dbReference>
<sequence>MIFGIDDRAERDLPEYGSSPSAADCAEEMLVLIDMMNVLINKAPQIAYSALLKMYGVDDMDEYQDKMKLKNNGSYKTLRLTKTIITDMLTNGIENVPVSHTTKKDDYYRAEAKTLLKLVLELRYQ</sequence>
<organism evidence="1 2">
    <name type="scientific">Coprococcus hominis</name>
    <name type="common">ex Liu et al. 2022</name>
    <dbReference type="NCBI Taxonomy" id="2763039"/>
    <lineage>
        <taxon>Bacteria</taxon>
        <taxon>Bacillati</taxon>
        <taxon>Bacillota</taxon>
        <taxon>Clostridia</taxon>
        <taxon>Lachnospirales</taxon>
        <taxon>Lachnospiraceae</taxon>
        <taxon>Coprococcus</taxon>
    </lineage>
</organism>
<protein>
    <submittedName>
        <fullName evidence="1">Uncharacterized protein</fullName>
    </submittedName>
</protein>
<accession>A0A8I0DUB9</accession>
<dbReference type="RefSeq" id="WP_186847674.1">
    <property type="nucleotide sequence ID" value="NZ_JACOOX010000004.1"/>
</dbReference>
<reference evidence="1 2" key="1">
    <citation type="submission" date="2020-08" db="EMBL/GenBank/DDBJ databases">
        <title>Genome public.</title>
        <authorList>
            <person name="Liu C."/>
            <person name="Sun Q."/>
        </authorList>
    </citation>
    <scope>NUCLEOTIDE SEQUENCE [LARGE SCALE GENOMIC DNA]</scope>
    <source>
        <strain evidence="1 2">NSJ-10</strain>
    </source>
</reference>
<evidence type="ECO:0000313" key="2">
    <source>
        <dbReference type="Proteomes" id="UP000615234"/>
    </source>
</evidence>
<gene>
    <name evidence="1" type="ORF">H8S09_08445</name>
</gene>
<comment type="caution">
    <text evidence="1">The sequence shown here is derived from an EMBL/GenBank/DDBJ whole genome shotgun (WGS) entry which is preliminary data.</text>
</comment>
<dbReference type="AlphaFoldDB" id="A0A8I0DUB9"/>
<proteinExistence type="predicted"/>
<dbReference type="Proteomes" id="UP000615234">
    <property type="component" value="Unassembled WGS sequence"/>
</dbReference>
<evidence type="ECO:0000313" key="1">
    <source>
        <dbReference type="EMBL" id="MBC5662920.1"/>
    </source>
</evidence>